<keyword evidence="6 7" id="KW-0012">Acyltransferase</keyword>
<organism evidence="7 8">
    <name type="scientific">Cloacimonas acidaminovorans (strain Evry)</name>
    <dbReference type="NCBI Taxonomy" id="459349"/>
    <lineage>
        <taxon>Bacteria</taxon>
        <taxon>Pseudomonadati</taxon>
        <taxon>Candidatus Cloacimonadota</taxon>
        <taxon>Candidatus Cloacimonadia</taxon>
        <taxon>Candidatus Cloacimonadales</taxon>
        <taxon>Candidatus Cloacimonadaceae</taxon>
        <taxon>Candidatus Cloacimonas</taxon>
    </lineage>
</organism>
<evidence type="ECO:0000313" key="8">
    <source>
        <dbReference type="Proteomes" id="UP000002019"/>
    </source>
</evidence>
<keyword evidence="3" id="KW-0997">Cell inner membrane</keyword>
<dbReference type="CDD" id="cd07984">
    <property type="entry name" value="LPLAT_LABLAT-like"/>
    <property type="match status" value="1"/>
</dbReference>
<reference evidence="7 8" key="1">
    <citation type="journal article" date="2008" name="J. Bacteriol.">
        <title>'Candidatus Cloacamonas acidaminovorans': genome sequence reconstruction provides a first glimpse of a new bacterial division.</title>
        <authorList>
            <person name="Pelletier E."/>
            <person name="Kreimeyer A."/>
            <person name="Bocs S."/>
            <person name="Rouy Z."/>
            <person name="Gyapay G."/>
            <person name="Chouari R."/>
            <person name="Riviere D."/>
            <person name="Ganesan A."/>
            <person name="Daegelen P."/>
            <person name="Sghir A."/>
            <person name="Cohen G.N."/>
            <person name="Medigue C."/>
            <person name="Weissenbach J."/>
            <person name="Le Paslier D."/>
        </authorList>
    </citation>
    <scope>NUCLEOTIDE SEQUENCE [LARGE SCALE GENOMIC DNA]</scope>
    <source>
        <strain evidence="8">Evry</strain>
    </source>
</reference>
<keyword evidence="2" id="KW-1003">Cell membrane</keyword>
<evidence type="ECO:0000256" key="4">
    <source>
        <dbReference type="ARBA" id="ARBA00022679"/>
    </source>
</evidence>
<keyword evidence="8" id="KW-1185">Reference proteome</keyword>
<evidence type="ECO:0000256" key="5">
    <source>
        <dbReference type="ARBA" id="ARBA00023136"/>
    </source>
</evidence>
<dbReference type="PANTHER" id="PTHR30606">
    <property type="entry name" value="LIPID A BIOSYNTHESIS LAUROYL ACYLTRANSFERASE"/>
    <property type="match status" value="1"/>
</dbReference>
<dbReference type="Pfam" id="PF03279">
    <property type="entry name" value="Lip_A_acyltrans"/>
    <property type="match status" value="1"/>
</dbReference>
<accession>B0VHV0</accession>
<evidence type="ECO:0000256" key="2">
    <source>
        <dbReference type="ARBA" id="ARBA00022475"/>
    </source>
</evidence>
<comment type="subcellular location">
    <subcellularLocation>
        <location evidence="1">Cell inner membrane</location>
    </subcellularLocation>
</comment>
<evidence type="ECO:0000313" key="7">
    <source>
        <dbReference type="EMBL" id="CAO80921.1"/>
    </source>
</evidence>
<dbReference type="eggNOG" id="COG1560">
    <property type="taxonomic scope" value="Bacteria"/>
</dbReference>
<dbReference type="GO" id="GO:0009247">
    <property type="term" value="P:glycolipid biosynthetic process"/>
    <property type="evidence" value="ECO:0007669"/>
    <property type="project" value="UniProtKB-ARBA"/>
</dbReference>
<dbReference type="AlphaFoldDB" id="B0VHV0"/>
<dbReference type="InterPro" id="IPR004960">
    <property type="entry name" value="LipA_acyltrans"/>
</dbReference>
<evidence type="ECO:0000256" key="6">
    <source>
        <dbReference type="ARBA" id="ARBA00023315"/>
    </source>
</evidence>
<dbReference type="PIRSF" id="PIRSF026649">
    <property type="entry name" value="MsbB"/>
    <property type="match status" value="1"/>
</dbReference>
<name>B0VHV0_CLOAI</name>
<dbReference type="KEGG" id="caci:CLOAM1049"/>
<proteinExistence type="predicted"/>
<protein>
    <submittedName>
        <fullName evidence="7">Lipid A biosynthesis acyltransferase</fullName>
    </submittedName>
</protein>
<keyword evidence="5" id="KW-0472">Membrane</keyword>
<dbReference type="GO" id="GO:0005886">
    <property type="term" value="C:plasma membrane"/>
    <property type="evidence" value="ECO:0007669"/>
    <property type="project" value="UniProtKB-SubCell"/>
</dbReference>
<dbReference type="OrthoDB" id="9801955at2"/>
<dbReference type="HOGENOM" id="CLU_049421_4_0_0"/>
<keyword evidence="4" id="KW-0808">Transferase</keyword>
<dbReference type="EMBL" id="CU466930">
    <property type="protein sequence ID" value="CAO80921.1"/>
    <property type="molecule type" value="Genomic_DNA"/>
</dbReference>
<dbReference type="STRING" id="459349.CLOAM1049"/>
<evidence type="ECO:0000256" key="3">
    <source>
        <dbReference type="ARBA" id="ARBA00022519"/>
    </source>
</evidence>
<dbReference type="PANTHER" id="PTHR30606:SF10">
    <property type="entry name" value="PHOSPHATIDYLINOSITOL MANNOSIDE ACYLTRANSFERASE"/>
    <property type="match status" value="1"/>
</dbReference>
<dbReference type="Proteomes" id="UP000002019">
    <property type="component" value="Chromosome"/>
</dbReference>
<gene>
    <name evidence="7" type="ordered locus">CLOAM1049</name>
</gene>
<dbReference type="GO" id="GO:0016746">
    <property type="term" value="F:acyltransferase activity"/>
    <property type="evidence" value="ECO:0007669"/>
    <property type="project" value="UniProtKB-KW"/>
</dbReference>
<sequence length="309" mass="35824">MVTEEKGGFIKDSQVPNKQIQNKIEYLGFRIAIAGLKLLPAKAAKSVLKGLFWFGGWVIGIRKYVALKQLSKVYPDKSKKEKAEIVKKLYRNMALTVYESYLMDDDTLYKNIRIQGKEYIDNALSLNRGVIFATAHYGNWEAARILPKAGIPISGIAKPQRNTLFDNYTNAIRERCGMRIINMKRGLRDIIHEFKENRIVAILIDQNAGSSGLVMDFLGFPASHWKGVAKLSLRYKIPIVPSFARRAEDDRIQFEFFPPILHEELEDTEENYKIVLEEVDKILENQIHKHPEQWFWVHLRWKHSYNMLA</sequence>
<evidence type="ECO:0000256" key="1">
    <source>
        <dbReference type="ARBA" id="ARBA00004533"/>
    </source>
</evidence>